<keyword evidence="3" id="KW-1185">Reference proteome</keyword>
<dbReference type="PANTHER" id="PTHR46136:SF33">
    <property type="entry name" value="TRANSCRIPTION FACTOR GTE10"/>
    <property type="match status" value="1"/>
</dbReference>
<evidence type="ECO:0000313" key="2">
    <source>
        <dbReference type="EMBL" id="KAF3341950.1"/>
    </source>
</evidence>
<evidence type="ECO:0000313" key="3">
    <source>
        <dbReference type="Proteomes" id="UP000623129"/>
    </source>
</evidence>
<comment type="caution">
    <text evidence="2">The sequence shown here is derived from an EMBL/GenBank/DDBJ whole genome shotgun (WGS) entry which is preliminary data.</text>
</comment>
<feature type="region of interest" description="Disordered" evidence="1">
    <location>
        <begin position="40"/>
        <end position="79"/>
    </location>
</feature>
<name>A0A833RAZ3_9POAL</name>
<organism evidence="2 3">
    <name type="scientific">Carex littledalei</name>
    <dbReference type="NCBI Taxonomy" id="544730"/>
    <lineage>
        <taxon>Eukaryota</taxon>
        <taxon>Viridiplantae</taxon>
        <taxon>Streptophyta</taxon>
        <taxon>Embryophyta</taxon>
        <taxon>Tracheophyta</taxon>
        <taxon>Spermatophyta</taxon>
        <taxon>Magnoliopsida</taxon>
        <taxon>Liliopsida</taxon>
        <taxon>Poales</taxon>
        <taxon>Cyperaceae</taxon>
        <taxon>Cyperoideae</taxon>
        <taxon>Cariceae</taxon>
        <taxon>Carex</taxon>
        <taxon>Carex subgen. Euthyceras</taxon>
    </lineage>
</organism>
<accession>A0A833RAZ3</accession>
<dbReference type="EMBL" id="SWLB01000001">
    <property type="protein sequence ID" value="KAF3341950.1"/>
    <property type="molecule type" value="Genomic_DNA"/>
</dbReference>
<proteinExistence type="predicted"/>
<dbReference type="AlphaFoldDB" id="A0A833RAZ3"/>
<protein>
    <submittedName>
        <fullName evidence="2">Transcription factor GTE11</fullName>
    </submittedName>
</protein>
<feature type="compositionally biased region" description="Basic and acidic residues" evidence="1">
    <location>
        <begin position="40"/>
        <end position="67"/>
    </location>
</feature>
<dbReference type="OrthoDB" id="1702971at2759"/>
<dbReference type="InterPro" id="IPR052442">
    <property type="entry name" value="Env_Response_Regulator"/>
</dbReference>
<dbReference type="PANTHER" id="PTHR46136">
    <property type="entry name" value="TRANSCRIPTION FACTOR GTE8"/>
    <property type="match status" value="1"/>
</dbReference>
<dbReference type="Proteomes" id="UP000623129">
    <property type="component" value="Unassembled WGS sequence"/>
</dbReference>
<reference evidence="2" key="1">
    <citation type="submission" date="2020-01" db="EMBL/GenBank/DDBJ databases">
        <title>Genome sequence of Kobresia littledalei, the first chromosome-level genome in the family Cyperaceae.</title>
        <authorList>
            <person name="Qu G."/>
        </authorList>
    </citation>
    <scope>NUCLEOTIDE SEQUENCE</scope>
    <source>
        <strain evidence="2">C.B.Clarke</strain>
        <tissue evidence="2">Leaf</tissue>
    </source>
</reference>
<sequence>MDGDSDSAKKPEPHKQYRAALLRGRFAETILKAHEKTLDQAKAAEEARKRAEAEEAKRRRAQEREAARQALQQMENCRN</sequence>
<gene>
    <name evidence="2" type="ORF">FCM35_KLT00588</name>
</gene>
<evidence type="ECO:0000256" key="1">
    <source>
        <dbReference type="SAM" id="MobiDB-lite"/>
    </source>
</evidence>